<dbReference type="Proteomes" id="UP000179381">
    <property type="component" value="Unassembled WGS sequence"/>
</dbReference>
<dbReference type="Gene3D" id="3.90.640.20">
    <property type="entry name" value="Heat-shock cognate protein, ATPase"/>
    <property type="match status" value="1"/>
</dbReference>
<evidence type="ECO:0000259" key="2">
    <source>
        <dbReference type="Pfam" id="PF13739"/>
    </source>
</evidence>
<dbReference type="InterPro" id="IPR037126">
    <property type="entry name" value="PdaC/RsiV-like_sf"/>
</dbReference>
<name>A0A1F6XE18_9BACT</name>
<dbReference type="InterPro" id="IPR021729">
    <property type="entry name" value="DUF3298"/>
</dbReference>
<dbReference type="Pfam" id="PF13739">
    <property type="entry name" value="PdaC"/>
    <property type="match status" value="1"/>
</dbReference>
<evidence type="ECO:0000313" key="4">
    <source>
        <dbReference type="Proteomes" id="UP000179381"/>
    </source>
</evidence>
<feature type="domain" description="Deacetylase PdaC" evidence="2">
    <location>
        <begin position="58"/>
        <end position="141"/>
    </location>
</feature>
<dbReference type="EMBL" id="MFVH01000009">
    <property type="protein sequence ID" value="OGI92494.1"/>
    <property type="molecule type" value="Genomic_DNA"/>
</dbReference>
<protein>
    <recommendedName>
        <fullName evidence="5">DUF3298 domain-containing protein</fullName>
    </recommendedName>
</protein>
<dbReference type="AlphaFoldDB" id="A0A1F6XE18"/>
<evidence type="ECO:0008006" key="5">
    <source>
        <dbReference type="Google" id="ProtNLM"/>
    </source>
</evidence>
<comment type="caution">
    <text evidence="3">The sequence shown here is derived from an EMBL/GenBank/DDBJ whole genome shotgun (WGS) entry which is preliminary data.</text>
</comment>
<proteinExistence type="predicted"/>
<organism evidence="3 4">
    <name type="scientific">Candidatus Nomurabacteria bacterium RIFCSPLOWO2_01_FULL_46_18</name>
    <dbReference type="NCBI Taxonomy" id="1801783"/>
    <lineage>
        <taxon>Bacteria</taxon>
        <taxon>Candidatus Nomuraibacteriota</taxon>
    </lineage>
</organism>
<dbReference type="Pfam" id="PF11738">
    <property type="entry name" value="DUF3298"/>
    <property type="match status" value="1"/>
</dbReference>
<dbReference type="InterPro" id="IPR025303">
    <property type="entry name" value="PdaC"/>
</dbReference>
<feature type="domain" description="DUF3298" evidence="1">
    <location>
        <begin position="160"/>
        <end position="238"/>
    </location>
</feature>
<evidence type="ECO:0000313" key="3">
    <source>
        <dbReference type="EMBL" id="OGI92494.1"/>
    </source>
</evidence>
<reference evidence="3 4" key="1">
    <citation type="journal article" date="2016" name="Nat. Commun.">
        <title>Thousands of microbial genomes shed light on interconnected biogeochemical processes in an aquifer system.</title>
        <authorList>
            <person name="Anantharaman K."/>
            <person name="Brown C.T."/>
            <person name="Hug L.A."/>
            <person name="Sharon I."/>
            <person name="Castelle C.J."/>
            <person name="Probst A.J."/>
            <person name="Thomas B.C."/>
            <person name="Singh A."/>
            <person name="Wilkins M.J."/>
            <person name="Karaoz U."/>
            <person name="Brodie E.L."/>
            <person name="Williams K.H."/>
            <person name="Hubbard S.S."/>
            <person name="Banfield J.F."/>
        </authorList>
    </citation>
    <scope>NUCLEOTIDE SEQUENCE [LARGE SCALE GENOMIC DNA]</scope>
</reference>
<accession>A0A1F6XE18</accession>
<sequence length="239" mass="27092">MKKLLISAVIILLLIAGSYFILKNKTDYQMGGSELNGEEEGIVLLVNSSLSENKTYKEPTAYATFDVVYPQFKDASAEFNQKIENLVMEGVENHKKDAEESWREGQEKFQFYTAWAPIQVNKNYISFLLRLGGYSGGAHGYENLASFNYDITAKKEIVLSDLFSKNPNYLKTISEFTRKNLRRQFGDNANEDMLLAGTESNAENFSVFTLLPDSITFYFVEYQVAPYAMGASQVTMSRE</sequence>
<gene>
    <name evidence="3" type="ORF">A2933_01150</name>
</gene>
<dbReference type="Gene3D" id="3.30.565.40">
    <property type="entry name" value="Fervidobacterium nodosum Rt17-B1 like"/>
    <property type="match status" value="1"/>
</dbReference>
<evidence type="ECO:0000259" key="1">
    <source>
        <dbReference type="Pfam" id="PF11738"/>
    </source>
</evidence>